<dbReference type="PANTHER" id="PTHR42711">
    <property type="entry name" value="ABC TRANSPORTER ATP-BINDING PROTEIN"/>
    <property type="match status" value="1"/>
</dbReference>
<evidence type="ECO:0000256" key="1">
    <source>
        <dbReference type="ARBA" id="ARBA00022448"/>
    </source>
</evidence>
<evidence type="ECO:0000256" key="2">
    <source>
        <dbReference type="ARBA" id="ARBA00022741"/>
    </source>
</evidence>
<dbReference type="InterPro" id="IPR050763">
    <property type="entry name" value="ABC_transporter_ATP-binding"/>
</dbReference>
<dbReference type="RefSeq" id="WP_216515763.1">
    <property type="nucleotide sequence ID" value="NZ_JAHLPM010000001.1"/>
</dbReference>
<dbReference type="CDD" id="cd03230">
    <property type="entry name" value="ABC_DR_subfamily_A"/>
    <property type="match status" value="1"/>
</dbReference>
<dbReference type="GO" id="GO:0005524">
    <property type="term" value="F:ATP binding"/>
    <property type="evidence" value="ECO:0007669"/>
    <property type="project" value="UniProtKB-KW"/>
</dbReference>
<evidence type="ECO:0000313" key="5">
    <source>
        <dbReference type="EMBL" id="MBU5436503.1"/>
    </source>
</evidence>
<dbReference type="EMBL" id="JAHLPM010000001">
    <property type="protein sequence ID" value="MBU5436503.1"/>
    <property type="molecule type" value="Genomic_DNA"/>
</dbReference>
<keyword evidence="6" id="KW-1185">Reference proteome</keyword>
<dbReference type="InterPro" id="IPR003593">
    <property type="entry name" value="AAA+_ATPase"/>
</dbReference>
<sequence length="284" mass="32772">MYQINNLIFKYPKNKRDTIKDISFEIKDGEIFGLLGPSGVGKSTTQKILIKLLTGYKGEVLYKGRDLKFYEKDFYEEIGVGFEMPVHFSKLTAEENIDFFKKLYNSNIDTDSLLKRLGLYDDRKKKVSEFSKGMKIRLNFVRAMINNPKMLFLDEPTNGLDPSNARIVKEIIKEYKEQGGTVLLTTHLMNDVDELCDRVAFMADGKIAEISTPKDLKLKYGERKVEIEYKEGEGINKQSFELDSLGNNLEFLKLIKEKEIITIHSKENTLDDIFIKVTGVKKYE</sequence>
<dbReference type="SMART" id="SM00382">
    <property type="entry name" value="AAA"/>
    <property type="match status" value="1"/>
</dbReference>
<evidence type="ECO:0000259" key="4">
    <source>
        <dbReference type="PROSITE" id="PS50893"/>
    </source>
</evidence>
<keyword evidence="2" id="KW-0547">Nucleotide-binding</keyword>
<protein>
    <submittedName>
        <fullName evidence="5">ABC transporter ATP-binding protein</fullName>
    </submittedName>
</protein>
<reference evidence="5 6" key="1">
    <citation type="submission" date="2021-06" db="EMBL/GenBank/DDBJ databases">
        <authorList>
            <person name="Sun Q."/>
            <person name="Li D."/>
        </authorList>
    </citation>
    <scope>NUCLEOTIDE SEQUENCE [LARGE SCALE GENOMIC DNA]</scope>
    <source>
        <strain evidence="5 6">MSJ-40</strain>
    </source>
</reference>
<keyword evidence="3 5" id="KW-0067">ATP-binding</keyword>
<dbReference type="PANTHER" id="PTHR42711:SF18">
    <property type="entry name" value="ABC TRANSPORTER, ATP-BINDING PROTEIN"/>
    <property type="match status" value="1"/>
</dbReference>
<dbReference type="PROSITE" id="PS50893">
    <property type="entry name" value="ABC_TRANSPORTER_2"/>
    <property type="match status" value="1"/>
</dbReference>
<dbReference type="Pfam" id="PF00005">
    <property type="entry name" value="ABC_tran"/>
    <property type="match status" value="1"/>
</dbReference>
<proteinExistence type="predicted"/>
<accession>A0ABS6E0S8</accession>
<feature type="domain" description="ABC transporter" evidence="4">
    <location>
        <begin position="2"/>
        <end position="229"/>
    </location>
</feature>
<comment type="caution">
    <text evidence="5">The sequence shown here is derived from an EMBL/GenBank/DDBJ whole genome shotgun (WGS) entry which is preliminary data.</text>
</comment>
<evidence type="ECO:0000256" key="3">
    <source>
        <dbReference type="ARBA" id="ARBA00022840"/>
    </source>
</evidence>
<organism evidence="5 6">
    <name type="scientific">Tissierella simiarum</name>
    <dbReference type="NCBI Taxonomy" id="2841534"/>
    <lineage>
        <taxon>Bacteria</taxon>
        <taxon>Bacillati</taxon>
        <taxon>Bacillota</taxon>
        <taxon>Tissierellia</taxon>
        <taxon>Tissierellales</taxon>
        <taxon>Tissierellaceae</taxon>
        <taxon>Tissierella</taxon>
    </lineage>
</organism>
<gene>
    <name evidence="5" type="ORF">KQI42_00705</name>
</gene>
<name>A0ABS6E0S8_9FIRM</name>
<evidence type="ECO:0000313" key="6">
    <source>
        <dbReference type="Proteomes" id="UP000749471"/>
    </source>
</evidence>
<dbReference type="Proteomes" id="UP000749471">
    <property type="component" value="Unassembled WGS sequence"/>
</dbReference>
<keyword evidence="1" id="KW-0813">Transport</keyword>
<dbReference type="InterPro" id="IPR003439">
    <property type="entry name" value="ABC_transporter-like_ATP-bd"/>
</dbReference>